<accession>A0A940XCX8</accession>
<dbReference type="InterPro" id="IPR000524">
    <property type="entry name" value="Tscrpt_reg_HTH_GntR"/>
</dbReference>
<reference evidence="5" key="1">
    <citation type="submission" date="2021-04" db="EMBL/GenBank/DDBJ databases">
        <title>Genome seq and assembly of Streptomyces sp. RG38.</title>
        <authorList>
            <person name="Chhetri G."/>
        </authorList>
    </citation>
    <scope>NUCLEOTIDE SEQUENCE</scope>
    <source>
        <strain evidence="5">RG38</strain>
    </source>
</reference>
<evidence type="ECO:0000313" key="5">
    <source>
        <dbReference type="EMBL" id="MBQ0825112.1"/>
    </source>
</evidence>
<dbReference type="PANTHER" id="PTHR43537">
    <property type="entry name" value="TRANSCRIPTIONAL REGULATOR, GNTR FAMILY"/>
    <property type="match status" value="1"/>
</dbReference>
<dbReference type="SUPFAM" id="SSF46785">
    <property type="entry name" value="Winged helix' DNA-binding domain"/>
    <property type="match status" value="1"/>
</dbReference>
<dbReference type="PANTHER" id="PTHR43537:SF20">
    <property type="entry name" value="HTH-TYPE TRANSCRIPTIONAL REPRESSOR GLAR"/>
    <property type="match status" value="1"/>
</dbReference>
<protein>
    <submittedName>
        <fullName evidence="5">FCD domain-containing protein</fullName>
    </submittedName>
</protein>
<evidence type="ECO:0000256" key="3">
    <source>
        <dbReference type="ARBA" id="ARBA00023163"/>
    </source>
</evidence>
<dbReference type="InterPro" id="IPR008920">
    <property type="entry name" value="TF_FadR/GntR_C"/>
</dbReference>
<dbReference type="Pfam" id="PF07729">
    <property type="entry name" value="FCD"/>
    <property type="match status" value="1"/>
</dbReference>
<dbReference type="SMART" id="SM00345">
    <property type="entry name" value="HTH_GNTR"/>
    <property type="match status" value="1"/>
</dbReference>
<evidence type="ECO:0000259" key="4">
    <source>
        <dbReference type="PROSITE" id="PS50949"/>
    </source>
</evidence>
<dbReference type="SUPFAM" id="SSF48008">
    <property type="entry name" value="GntR ligand-binding domain-like"/>
    <property type="match status" value="1"/>
</dbReference>
<evidence type="ECO:0000256" key="1">
    <source>
        <dbReference type="ARBA" id="ARBA00023015"/>
    </source>
</evidence>
<organism evidence="5 6">
    <name type="scientific">Streptomyces tagetis</name>
    <dbReference type="NCBI Taxonomy" id="2820809"/>
    <lineage>
        <taxon>Bacteria</taxon>
        <taxon>Bacillati</taxon>
        <taxon>Actinomycetota</taxon>
        <taxon>Actinomycetes</taxon>
        <taxon>Kitasatosporales</taxon>
        <taxon>Streptomycetaceae</taxon>
        <taxon>Streptomyces</taxon>
    </lineage>
</organism>
<dbReference type="SMART" id="SM00895">
    <property type="entry name" value="FCD"/>
    <property type="match status" value="1"/>
</dbReference>
<dbReference type="AlphaFoldDB" id="A0A940XCX8"/>
<dbReference type="Pfam" id="PF00392">
    <property type="entry name" value="GntR"/>
    <property type="match status" value="1"/>
</dbReference>
<sequence>MLTALREDILNGRLAPGSTLGFAELSARYDASTGVLREALPRLVEQGLATAQPQLGYRVVEVSVTDLEHLTEARVAIETQVLAQSIRAADLDWEASVVAAHYRLTQLSTLHADGAMNADWMEAHRRFHRVLLDGCPNARLREVADRLRDVSEVYRCWSVRSTEQLRMRDAEHAEIARLSVERDVEGARQALADHITRTTEVLLEAQHRATADSRPE</sequence>
<dbReference type="InterPro" id="IPR036390">
    <property type="entry name" value="WH_DNA-bd_sf"/>
</dbReference>
<dbReference type="GO" id="GO:0003677">
    <property type="term" value="F:DNA binding"/>
    <property type="evidence" value="ECO:0007669"/>
    <property type="project" value="UniProtKB-KW"/>
</dbReference>
<dbReference type="InterPro" id="IPR011711">
    <property type="entry name" value="GntR_C"/>
</dbReference>
<proteinExistence type="predicted"/>
<dbReference type="PROSITE" id="PS50949">
    <property type="entry name" value="HTH_GNTR"/>
    <property type="match status" value="1"/>
</dbReference>
<dbReference type="Gene3D" id="1.20.120.530">
    <property type="entry name" value="GntR ligand-binding domain-like"/>
    <property type="match status" value="1"/>
</dbReference>
<dbReference type="GO" id="GO:0003700">
    <property type="term" value="F:DNA-binding transcription factor activity"/>
    <property type="evidence" value="ECO:0007669"/>
    <property type="project" value="InterPro"/>
</dbReference>
<dbReference type="Proteomes" id="UP000677875">
    <property type="component" value="Unassembled WGS sequence"/>
</dbReference>
<name>A0A940XCX8_9ACTN</name>
<feature type="domain" description="HTH gntR-type" evidence="4">
    <location>
        <begin position="1"/>
        <end position="62"/>
    </location>
</feature>
<evidence type="ECO:0000313" key="6">
    <source>
        <dbReference type="Proteomes" id="UP000677875"/>
    </source>
</evidence>
<comment type="caution">
    <text evidence="5">The sequence shown here is derived from an EMBL/GenBank/DDBJ whole genome shotgun (WGS) entry which is preliminary data.</text>
</comment>
<keyword evidence="2" id="KW-0238">DNA-binding</keyword>
<dbReference type="EMBL" id="JAGPNL010000001">
    <property type="protein sequence ID" value="MBQ0825112.1"/>
    <property type="molecule type" value="Genomic_DNA"/>
</dbReference>
<keyword evidence="1" id="KW-0805">Transcription regulation</keyword>
<keyword evidence="3" id="KW-0804">Transcription</keyword>
<evidence type="ECO:0000256" key="2">
    <source>
        <dbReference type="ARBA" id="ARBA00023125"/>
    </source>
</evidence>
<keyword evidence="6" id="KW-1185">Reference proteome</keyword>
<dbReference type="Gene3D" id="1.10.10.10">
    <property type="entry name" value="Winged helix-like DNA-binding domain superfamily/Winged helix DNA-binding domain"/>
    <property type="match status" value="1"/>
</dbReference>
<gene>
    <name evidence="5" type="ORF">J5Y05_01085</name>
</gene>
<dbReference type="RefSeq" id="WP_210867815.1">
    <property type="nucleotide sequence ID" value="NZ_JAGPNL010000001.1"/>
</dbReference>
<dbReference type="InterPro" id="IPR036388">
    <property type="entry name" value="WH-like_DNA-bd_sf"/>
</dbReference>